<evidence type="ECO:0000313" key="5">
    <source>
        <dbReference type="Proteomes" id="UP000037510"/>
    </source>
</evidence>
<dbReference type="InterPro" id="IPR001254">
    <property type="entry name" value="Trypsin_dom"/>
</dbReference>
<dbReference type="AlphaFoldDB" id="A0A0L7LN98"/>
<dbReference type="SUPFAM" id="SSF54001">
    <property type="entry name" value="Cysteine proteinases"/>
    <property type="match status" value="1"/>
</dbReference>
<dbReference type="InterPro" id="IPR009003">
    <property type="entry name" value="Peptidase_S1_PA"/>
</dbReference>
<accession>A0A0L7LN98</accession>
<feature type="domain" description="Peptidase S1" evidence="3">
    <location>
        <begin position="60"/>
        <end position="144"/>
    </location>
</feature>
<dbReference type="Pfam" id="PF00089">
    <property type="entry name" value="Trypsin"/>
    <property type="match status" value="1"/>
</dbReference>
<keyword evidence="4" id="KW-0378">Hydrolase</keyword>
<evidence type="ECO:0000259" key="3">
    <source>
        <dbReference type="Pfam" id="PF00089"/>
    </source>
</evidence>
<reference evidence="4 5" key="1">
    <citation type="journal article" date="2015" name="Genome Biol. Evol.">
        <title>The genome of winter moth (Operophtera brumata) provides a genomic perspective on sexual dimorphism and phenology.</title>
        <authorList>
            <person name="Derks M.F."/>
            <person name="Smit S."/>
            <person name="Salis L."/>
            <person name="Schijlen E."/>
            <person name="Bossers A."/>
            <person name="Mateman C."/>
            <person name="Pijl A.S."/>
            <person name="de Ridder D."/>
            <person name="Groenen M.A."/>
            <person name="Visser M.E."/>
            <person name="Megens H.J."/>
        </authorList>
    </citation>
    <scope>NUCLEOTIDE SEQUENCE [LARGE SCALE GENOMIC DNA]</scope>
    <source>
        <strain evidence="4">WM2013NL</strain>
        <tissue evidence="4">Head and thorax</tissue>
    </source>
</reference>
<gene>
    <name evidence="4" type="ORF">OBRU01_04728</name>
</gene>
<comment type="similarity">
    <text evidence="2">Belongs to the peptidase S1 family. CLIP subfamily.</text>
</comment>
<comment type="caution">
    <text evidence="4">The sequence shown here is derived from an EMBL/GenBank/DDBJ whole genome shotgun (WGS) entry which is preliminary data.</text>
</comment>
<keyword evidence="4" id="KW-0645">Protease</keyword>
<dbReference type="SUPFAM" id="SSF50494">
    <property type="entry name" value="Trypsin-like serine proteases"/>
    <property type="match status" value="1"/>
</dbReference>
<protein>
    <submittedName>
        <fullName evidence="4">Serine protease 58</fullName>
    </submittedName>
</protein>
<evidence type="ECO:0000256" key="2">
    <source>
        <dbReference type="ARBA" id="ARBA00024195"/>
    </source>
</evidence>
<dbReference type="InterPro" id="IPR043504">
    <property type="entry name" value="Peptidase_S1_PA_chymotrypsin"/>
</dbReference>
<sequence length="573" mass="61466">MMRPRRTAVVYCQGVVSASVNVKGLRAKGKHTKENYLRKKKKCDDLAQVSLPSRISFVLRAGTVNLTLPNAIFETTQFYNHPLYDNDRPGVVQPHDIGLLEFGRSLIFNDYIQPIRIQRDDAKNTNYDGVRLTASGWGRTWSDDASASVFPPSSDKRTNFINTVRKGDILISEGGRSNKGIVGHASIMASDNWVLEMPGGTSDGLEDNNRRTDCDEWWDERPTQWITVYRCPDHNVANMAAKWAYKNYYNPKGGDRKTVHIRYSLDAPIFTSTDPSYCSKLVIQSYHLGTRESVIDLTPGIALPVSAGTGILPKKKHPYFMSLIVPKKIPSYFLWLSREPELGIPQRDHQLLVLDAVRLHHCRFHHLRPGVQRHHAVYVPVGVTSFVSGSGCHTDFPAGDSGGLLTSIDDGGISQVGVTSLVSGSGCHTAFPAGDSGGLLTSIDDGGISQVGVTSLVSDSGCHTDFPAGDSGGLLTSIDDGGISQVGETCFVSGSGCHTDFPAGDSGGLLTSIDDSGISQVGVTSSVSGSGCHTDFPAGDSGGLLTSIDDGGISQVGVTSFVSDSGCHTDFPA</sequence>
<evidence type="ECO:0000313" key="4">
    <source>
        <dbReference type="EMBL" id="KOB77023.1"/>
    </source>
</evidence>
<organism evidence="4 5">
    <name type="scientific">Operophtera brumata</name>
    <name type="common">Winter moth</name>
    <name type="synonym">Phalaena brumata</name>
    <dbReference type="NCBI Taxonomy" id="104452"/>
    <lineage>
        <taxon>Eukaryota</taxon>
        <taxon>Metazoa</taxon>
        <taxon>Ecdysozoa</taxon>
        <taxon>Arthropoda</taxon>
        <taxon>Hexapoda</taxon>
        <taxon>Insecta</taxon>
        <taxon>Pterygota</taxon>
        <taxon>Neoptera</taxon>
        <taxon>Endopterygota</taxon>
        <taxon>Lepidoptera</taxon>
        <taxon>Glossata</taxon>
        <taxon>Ditrysia</taxon>
        <taxon>Geometroidea</taxon>
        <taxon>Geometridae</taxon>
        <taxon>Larentiinae</taxon>
        <taxon>Operophtera</taxon>
    </lineage>
</organism>
<proteinExistence type="inferred from homology"/>
<dbReference type="Proteomes" id="UP000037510">
    <property type="component" value="Unassembled WGS sequence"/>
</dbReference>
<dbReference type="Gene3D" id="2.40.10.10">
    <property type="entry name" value="Trypsin-like serine proteases"/>
    <property type="match status" value="2"/>
</dbReference>
<keyword evidence="5" id="KW-1185">Reference proteome</keyword>
<dbReference type="GO" id="GO:0004252">
    <property type="term" value="F:serine-type endopeptidase activity"/>
    <property type="evidence" value="ECO:0007669"/>
    <property type="project" value="InterPro"/>
</dbReference>
<name>A0A0L7LN98_OPEBR</name>
<keyword evidence="1" id="KW-1015">Disulfide bond</keyword>
<evidence type="ECO:0000256" key="1">
    <source>
        <dbReference type="ARBA" id="ARBA00023157"/>
    </source>
</evidence>
<dbReference type="PANTHER" id="PTHR24256">
    <property type="entry name" value="TRYPTASE-RELATED"/>
    <property type="match status" value="1"/>
</dbReference>
<dbReference type="EMBL" id="JTDY01000471">
    <property type="protein sequence ID" value="KOB77023.1"/>
    <property type="molecule type" value="Genomic_DNA"/>
</dbReference>
<dbReference type="InterPro" id="IPR051487">
    <property type="entry name" value="Ser/Thr_Proteases_Immune/Dev"/>
</dbReference>
<dbReference type="GO" id="GO:0006508">
    <property type="term" value="P:proteolysis"/>
    <property type="evidence" value="ECO:0007669"/>
    <property type="project" value="UniProtKB-KW"/>
</dbReference>
<dbReference type="InterPro" id="IPR038765">
    <property type="entry name" value="Papain-like_cys_pep_sf"/>
</dbReference>
<feature type="non-terminal residue" evidence="4">
    <location>
        <position position="573"/>
    </location>
</feature>